<dbReference type="WBParaSite" id="GPUH_0002426001-mRNA-1">
    <property type="protein sequence ID" value="GPUH_0002426001-mRNA-1"/>
    <property type="gene ID" value="GPUH_0002426001"/>
</dbReference>
<dbReference type="PROSITE" id="PS50835">
    <property type="entry name" value="IG_LIKE"/>
    <property type="match status" value="1"/>
</dbReference>
<protein>
    <submittedName>
        <fullName evidence="4">Ig-like domain-containing protein</fullName>
    </submittedName>
</protein>
<dbReference type="InterPro" id="IPR013783">
    <property type="entry name" value="Ig-like_fold"/>
</dbReference>
<dbReference type="InterPro" id="IPR013098">
    <property type="entry name" value="Ig_I-set"/>
</dbReference>
<evidence type="ECO:0000313" key="3">
    <source>
        <dbReference type="Proteomes" id="UP000271098"/>
    </source>
</evidence>
<dbReference type="AlphaFoldDB" id="A0A183ETD9"/>
<evidence type="ECO:0000313" key="2">
    <source>
        <dbReference type="EMBL" id="VDN42570.1"/>
    </source>
</evidence>
<dbReference type="Pfam" id="PF07679">
    <property type="entry name" value="I-set"/>
    <property type="match status" value="1"/>
</dbReference>
<evidence type="ECO:0000313" key="4">
    <source>
        <dbReference type="WBParaSite" id="GPUH_0002426001-mRNA-1"/>
    </source>
</evidence>
<sequence length="127" mass="14200">MFQVRGRPQPQDVLWSLNGVNLEYGRLGGRLQIHQVPRQFGVESRLAIQSVRDSDFGTYNCTAYNELGNDFQTVELKPKSVVDAVIDDQSDVTVKCEPLDGGSFLPYTYNSSSNESHEQLLCSKVSI</sequence>
<dbReference type="OrthoDB" id="6413693at2759"/>
<reference evidence="2 3" key="2">
    <citation type="submission" date="2018-11" db="EMBL/GenBank/DDBJ databases">
        <authorList>
            <consortium name="Pathogen Informatics"/>
        </authorList>
    </citation>
    <scope>NUCLEOTIDE SEQUENCE [LARGE SCALE GENOMIC DNA]</scope>
</reference>
<dbReference type="SUPFAM" id="SSF48726">
    <property type="entry name" value="Immunoglobulin"/>
    <property type="match status" value="1"/>
</dbReference>
<feature type="domain" description="Ig-like" evidence="1">
    <location>
        <begin position="1"/>
        <end position="77"/>
    </location>
</feature>
<dbReference type="InterPro" id="IPR036179">
    <property type="entry name" value="Ig-like_dom_sf"/>
</dbReference>
<dbReference type="Gene3D" id="2.60.40.10">
    <property type="entry name" value="Immunoglobulins"/>
    <property type="match status" value="1"/>
</dbReference>
<reference evidence="4" key="1">
    <citation type="submission" date="2016-06" db="UniProtKB">
        <authorList>
            <consortium name="WormBaseParasite"/>
        </authorList>
    </citation>
    <scope>IDENTIFICATION</scope>
</reference>
<evidence type="ECO:0000259" key="1">
    <source>
        <dbReference type="PROSITE" id="PS50835"/>
    </source>
</evidence>
<dbReference type="InterPro" id="IPR007110">
    <property type="entry name" value="Ig-like_dom"/>
</dbReference>
<keyword evidence="3" id="KW-1185">Reference proteome</keyword>
<accession>A0A183ETD9</accession>
<proteinExistence type="predicted"/>
<dbReference type="Proteomes" id="UP000271098">
    <property type="component" value="Unassembled WGS sequence"/>
</dbReference>
<dbReference type="EMBL" id="UYRT01100492">
    <property type="protein sequence ID" value="VDN42570.1"/>
    <property type="molecule type" value="Genomic_DNA"/>
</dbReference>
<organism evidence="4">
    <name type="scientific">Gongylonema pulchrum</name>
    <dbReference type="NCBI Taxonomy" id="637853"/>
    <lineage>
        <taxon>Eukaryota</taxon>
        <taxon>Metazoa</taxon>
        <taxon>Ecdysozoa</taxon>
        <taxon>Nematoda</taxon>
        <taxon>Chromadorea</taxon>
        <taxon>Rhabditida</taxon>
        <taxon>Spirurina</taxon>
        <taxon>Spiruromorpha</taxon>
        <taxon>Spiruroidea</taxon>
        <taxon>Gongylonematidae</taxon>
        <taxon>Gongylonema</taxon>
    </lineage>
</organism>
<name>A0A183ETD9_9BILA</name>
<gene>
    <name evidence="2" type="ORF">GPUH_LOCUS24230</name>
</gene>